<dbReference type="InterPro" id="IPR019775">
    <property type="entry name" value="WD40_repeat_CS"/>
</dbReference>
<name>A0A074RVQ2_9AGAM</name>
<dbReference type="Gene3D" id="3.40.50.300">
    <property type="entry name" value="P-loop containing nucleotide triphosphate hydrolases"/>
    <property type="match status" value="1"/>
</dbReference>
<dbReference type="Pfam" id="PF24883">
    <property type="entry name" value="NPHP3_N"/>
    <property type="match status" value="1"/>
</dbReference>
<dbReference type="SMART" id="SM00320">
    <property type="entry name" value="WD40"/>
    <property type="match status" value="13"/>
</dbReference>
<dbReference type="SUPFAM" id="SSF50998">
    <property type="entry name" value="Quinoprotein alcohol dehydrogenase-like"/>
    <property type="match status" value="1"/>
</dbReference>
<dbReference type="EMBL" id="AZST01000469">
    <property type="protein sequence ID" value="KEP48698.1"/>
    <property type="molecule type" value="Genomic_DNA"/>
</dbReference>
<feature type="repeat" description="WD" evidence="3">
    <location>
        <begin position="1106"/>
        <end position="1147"/>
    </location>
</feature>
<dbReference type="Pfam" id="PF00400">
    <property type="entry name" value="WD40"/>
    <property type="match status" value="9"/>
</dbReference>
<evidence type="ECO:0000256" key="4">
    <source>
        <dbReference type="SAM" id="MobiDB-lite"/>
    </source>
</evidence>
<feature type="repeat" description="WD" evidence="3">
    <location>
        <begin position="1326"/>
        <end position="1367"/>
    </location>
</feature>
<feature type="region of interest" description="Disordered" evidence="4">
    <location>
        <begin position="29"/>
        <end position="57"/>
    </location>
</feature>
<evidence type="ECO:0000313" key="7">
    <source>
        <dbReference type="Proteomes" id="UP000027456"/>
    </source>
</evidence>
<dbReference type="Gene3D" id="2.130.10.10">
    <property type="entry name" value="YVTN repeat-like/Quinoprotein amine dehydrogenase"/>
    <property type="match status" value="4"/>
</dbReference>
<dbReference type="PROSITE" id="PS50837">
    <property type="entry name" value="NACHT"/>
    <property type="match status" value="1"/>
</dbReference>
<gene>
    <name evidence="6" type="ORF">V565_117830</name>
</gene>
<feature type="domain" description="NACHT" evidence="5">
    <location>
        <begin position="303"/>
        <end position="451"/>
    </location>
</feature>
<dbReference type="InterPro" id="IPR056884">
    <property type="entry name" value="NPHP3-like_N"/>
</dbReference>
<keyword evidence="1 3" id="KW-0853">WD repeat</keyword>
<evidence type="ECO:0000313" key="6">
    <source>
        <dbReference type="EMBL" id="KEP48698.1"/>
    </source>
</evidence>
<dbReference type="SUPFAM" id="SSF52540">
    <property type="entry name" value="P-loop containing nucleoside triphosphate hydrolases"/>
    <property type="match status" value="1"/>
</dbReference>
<dbReference type="PROSITE" id="PS00678">
    <property type="entry name" value="WD_REPEATS_1"/>
    <property type="match status" value="2"/>
</dbReference>
<dbReference type="GO" id="GO:1990234">
    <property type="term" value="C:transferase complex"/>
    <property type="evidence" value="ECO:0007669"/>
    <property type="project" value="UniProtKB-ARBA"/>
</dbReference>
<keyword evidence="7" id="KW-1185">Reference proteome</keyword>
<reference evidence="6 7" key="1">
    <citation type="submission" date="2013-12" db="EMBL/GenBank/DDBJ databases">
        <authorList>
            <person name="Cubeta M."/>
            <person name="Pakala S."/>
            <person name="Fedorova N."/>
            <person name="Thomas E."/>
            <person name="Dean R."/>
            <person name="Jabaji S."/>
            <person name="Neate S."/>
            <person name="Toda T."/>
            <person name="Tavantzis S."/>
            <person name="Vilgalys R."/>
            <person name="Bharathan N."/>
            <person name="Pakala S."/>
            <person name="Losada L.S."/>
            <person name="Zafar N."/>
            <person name="Nierman W."/>
        </authorList>
    </citation>
    <scope>NUCLEOTIDE SEQUENCE [LARGE SCALE GENOMIC DNA]</scope>
    <source>
        <strain evidence="6 7">123E</strain>
    </source>
</reference>
<dbReference type="InterPro" id="IPR015943">
    <property type="entry name" value="WD40/YVTN_repeat-like_dom_sf"/>
</dbReference>
<dbReference type="PROSITE" id="PS50294">
    <property type="entry name" value="WD_REPEATS_REGION"/>
    <property type="match status" value="6"/>
</dbReference>
<evidence type="ECO:0000259" key="5">
    <source>
        <dbReference type="PROSITE" id="PS50837"/>
    </source>
</evidence>
<comment type="caution">
    <text evidence="6">The sequence shown here is derived from an EMBL/GenBank/DDBJ whole genome shotgun (WGS) entry which is preliminary data.</text>
</comment>
<evidence type="ECO:0000256" key="1">
    <source>
        <dbReference type="ARBA" id="ARBA00022574"/>
    </source>
</evidence>
<dbReference type="SUPFAM" id="SSF50969">
    <property type="entry name" value="YVTN repeat-like/Quinoprotein amine dehydrogenase"/>
    <property type="match status" value="1"/>
</dbReference>
<dbReference type="InterPro" id="IPR011047">
    <property type="entry name" value="Quinoprotein_ADH-like_sf"/>
</dbReference>
<dbReference type="OrthoDB" id="3014077at2759"/>
<accession>A0A074RVQ2</accession>
<feature type="repeat" description="WD" evidence="3">
    <location>
        <begin position="935"/>
        <end position="976"/>
    </location>
</feature>
<dbReference type="PROSITE" id="PS50082">
    <property type="entry name" value="WD_REPEATS_2"/>
    <property type="match status" value="6"/>
</dbReference>
<dbReference type="SUPFAM" id="SSF50978">
    <property type="entry name" value="WD40 repeat-like"/>
    <property type="match status" value="1"/>
</dbReference>
<dbReference type="InterPro" id="IPR001680">
    <property type="entry name" value="WD40_rpt"/>
</dbReference>
<evidence type="ECO:0000256" key="2">
    <source>
        <dbReference type="ARBA" id="ARBA00022737"/>
    </source>
</evidence>
<dbReference type="Proteomes" id="UP000027456">
    <property type="component" value="Unassembled WGS sequence"/>
</dbReference>
<proteinExistence type="predicted"/>
<dbReference type="HOGENOM" id="CLU_000288_6_3_1"/>
<dbReference type="PANTHER" id="PTHR22847">
    <property type="entry name" value="WD40 REPEAT PROTEIN"/>
    <property type="match status" value="1"/>
</dbReference>
<organism evidence="6 7">
    <name type="scientific">Rhizoctonia solani 123E</name>
    <dbReference type="NCBI Taxonomy" id="1423351"/>
    <lineage>
        <taxon>Eukaryota</taxon>
        <taxon>Fungi</taxon>
        <taxon>Dikarya</taxon>
        <taxon>Basidiomycota</taxon>
        <taxon>Agaricomycotina</taxon>
        <taxon>Agaricomycetes</taxon>
        <taxon>Cantharellales</taxon>
        <taxon>Ceratobasidiaceae</taxon>
        <taxon>Rhizoctonia</taxon>
    </lineage>
</organism>
<dbReference type="STRING" id="1423351.A0A074RVQ2"/>
<dbReference type="PRINTS" id="PR00320">
    <property type="entry name" value="GPROTEINBRPT"/>
</dbReference>
<dbReference type="InterPro" id="IPR036322">
    <property type="entry name" value="WD40_repeat_dom_sf"/>
</dbReference>
<dbReference type="InterPro" id="IPR007111">
    <property type="entry name" value="NACHT_NTPase"/>
</dbReference>
<protein>
    <submittedName>
        <fullName evidence="6">Putative vegetative incompatibility protein HET-E-1</fullName>
    </submittedName>
</protein>
<feature type="region of interest" description="Disordered" evidence="4">
    <location>
        <begin position="73"/>
        <end position="100"/>
    </location>
</feature>
<dbReference type="PANTHER" id="PTHR22847:SF637">
    <property type="entry name" value="WD REPEAT DOMAIN 5B"/>
    <property type="match status" value="1"/>
</dbReference>
<dbReference type="InterPro" id="IPR011044">
    <property type="entry name" value="Quino_amine_DH_bsu"/>
</dbReference>
<feature type="compositionally biased region" description="Polar residues" evidence="4">
    <location>
        <begin position="34"/>
        <end position="57"/>
    </location>
</feature>
<feature type="repeat" description="WD" evidence="3">
    <location>
        <begin position="1155"/>
        <end position="1180"/>
    </location>
</feature>
<dbReference type="InterPro" id="IPR020472">
    <property type="entry name" value="WD40_PAC1"/>
</dbReference>
<sequence>MPFREGVKQVLRKAEDLKPSGDDIKAFFKRSGSTKHSTLSETLLPASSSHPHEQTGNQGAALLETQSTTLLEQVVSQSQTPEHAATEKTPHKPLDEASNRSDMKQFATGVVEQVVDALKIGPLRDVSDMLQGFADTYKANKSEYEALQHRLQALLKVLETHREMGTSPIVVSKITDIREFIERELRSIEKKPNEIQHGRFRIAKKEEKRFLSCCRRIQEYMDQLSAIWLTLDKLDTSLSMWKLEDEKLKDRMSSWIRLLPSSPSAWYNSSVGSDLKRRECTPGTRVDVLDSLLAWTNNNSVDAVYWLNGMAGTGKTTIAYSICKVLADKHRLAASFFCSRVREECRDVNRIIPSIAYQLAHFSPAFQSALSAVLEKDPDAHHKMLTEQFEKLIRMPLLAVLANKPLVPERMIVVIDALDECENKESTRDILNVLLSKAADLLIKFVVSSRPEPQIRDYMNEDRVCSKLVLHELDTGAVRGDIERYFREELKPMKPSPAELQIAALVEKAGVLFIYAATAVRYIGYDNFRRNPEARLRALLNAQRTQRTNQNEQIDELYMTILEAALGDQGIDEQEQNDMEQVIYTVICAREPLTVNDISELLQIRDTERVRAALRPLWSVLHVVGAKERVTTLHVSFPDFMFEAARSRKYSCDAEAHNSILAEHCLEHIERAQPQFNICELESSYLSDDMVPNIREQPTNAISSDLLYACRYWAEHGEAGKRAPTLAVPLRNFLSGRLLLWMEVLNLNKQMRAGVECMKLMVEWCNRLENEEELAELVNDALRFVETFASNPVSQSTPHIYVSSLTFWPRSRPVAKHYTQFTHGPVQAEGTALDQRQVAHVATWVFKGAINTMAMSQDGRYIALGTGKDVLIVELAGGQVVLGPLHGHPEKVKSIIFSPDQTRILAGSFAYPSQAATIIGWDTRTGDTVLGPLQLKGHTDPIRCLTFSPDCTCIASASRDATVRLWDTTNGRMLRCLASDTWVSVTAFSPDGTQIAAGADFGEILQVWDSQTGDTTFGPLNVNASQHDAIDFSPDSSHIIHFGDDNSDIHMRDAQNGDLIHKLHLGDQDGLVSTRYSPDGIWIVSGRNQSVQLWDAQDAKMVLGPLQAHTGGINSVIFTPDGSRIISACDDGLVCTWDARQRNVSSDSSTSCSPIVSAKFSSDGQLFVSGSKDGTLCIWDSYTGEIRVGPIKAHANQVMAVDFLHDRIVSGSDDGSIFVCDALSGKVMLGPLTITPGDVIRAVAYSPNENLVATVSGYPLFGRLNLWDVHTGTKVLGPLEDILGDIGSIQFSPDGTRIVGVGNSSSLDMKIVVCNVSDGEGILELRYSHTSYITSLSYSPNSALIASGSNDNTIVVWDAYTGSRLLGPLAGHSATVCSVHFSPDCTRLVSGSNDRTIRIWDVRTGEMVFELLHGHEQAIKSVAYSPDGTRILSLSDDMSVRIHDARDVKEWVGHVFLMSCNLTSLAYVS</sequence>
<dbReference type="InterPro" id="IPR027417">
    <property type="entry name" value="P-loop_NTPase"/>
</dbReference>
<dbReference type="CDD" id="cd00200">
    <property type="entry name" value="WD40"/>
    <property type="match status" value="2"/>
</dbReference>
<keyword evidence="2" id="KW-0677">Repeat</keyword>
<evidence type="ECO:0000256" key="3">
    <source>
        <dbReference type="PROSITE-ProRule" id="PRU00221"/>
    </source>
</evidence>
<feature type="repeat" description="WD" evidence="3">
    <location>
        <begin position="1412"/>
        <end position="1444"/>
    </location>
</feature>
<feature type="repeat" description="WD" evidence="3">
    <location>
        <begin position="1369"/>
        <end position="1410"/>
    </location>
</feature>
<feature type="compositionally biased region" description="Basic and acidic residues" evidence="4">
    <location>
        <begin position="84"/>
        <end position="100"/>
    </location>
</feature>